<name>A0A2N5T6V5_9BASI</name>
<dbReference type="EMBL" id="PGCJ01000786">
    <property type="protein sequence ID" value="PLW21232.1"/>
    <property type="molecule type" value="Genomic_DNA"/>
</dbReference>
<accession>A0A2N5T6V5</accession>
<comment type="caution">
    <text evidence="2">The sequence shown here is derived from an EMBL/GenBank/DDBJ whole genome shotgun (WGS) entry which is preliminary data.</text>
</comment>
<feature type="region of interest" description="Disordered" evidence="1">
    <location>
        <begin position="29"/>
        <end position="48"/>
    </location>
</feature>
<protein>
    <submittedName>
        <fullName evidence="2">Uncharacterized protein</fullName>
    </submittedName>
</protein>
<evidence type="ECO:0000256" key="1">
    <source>
        <dbReference type="SAM" id="MobiDB-lite"/>
    </source>
</evidence>
<dbReference type="Proteomes" id="UP000235388">
    <property type="component" value="Unassembled WGS sequence"/>
</dbReference>
<keyword evidence="3" id="KW-1185">Reference proteome</keyword>
<proteinExistence type="predicted"/>
<evidence type="ECO:0000313" key="2">
    <source>
        <dbReference type="EMBL" id="PLW21232.1"/>
    </source>
</evidence>
<organism evidence="2 3">
    <name type="scientific">Puccinia coronata f. sp. avenae</name>
    <dbReference type="NCBI Taxonomy" id="200324"/>
    <lineage>
        <taxon>Eukaryota</taxon>
        <taxon>Fungi</taxon>
        <taxon>Dikarya</taxon>
        <taxon>Basidiomycota</taxon>
        <taxon>Pucciniomycotina</taxon>
        <taxon>Pucciniomycetes</taxon>
        <taxon>Pucciniales</taxon>
        <taxon>Pucciniaceae</taxon>
        <taxon>Puccinia</taxon>
    </lineage>
</organism>
<gene>
    <name evidence="2" type="ORF">PCANC_05430</name>
</gene>
<reference evidence="2 3" key="1">
    <citation type="submission" date="2017-11" db="EMBL/GenBank/DDBJ databases">
        <title>De novo assembly and phasing of dikaryotic genomes from two isolates of Puccinia coronata f. sp. avenae, the causal agent of oat crown rust.</title>
        <authorList>
            <person name="Miller M.E."/>
            <person name="Zhang Y."/>
            <person name="Omidvar V."/>
            <person name="Sperschneider J."/>
            <person name="Schwessinger B."/>
            <person name="Raley C."/>
            <person name="Palmer J.M."/>
            <person name="Garnica D."/>
            <person name="Upadhyaya N."/>
            <person name="Rathjen J."/>
            <person name="Taylor J.M."/>
            <person name="Park R.F."/>
            <person name="Dodds P.N."/>
            <person name="Hirsch C.D."/>
            <person name="Kianian S.F."/>
            <person name="Figueroa M."/>
        </authorList>
    </citation>
    <scope>NUCLEOTIDE SEQUENCE [LARGE SCALE GENOMIC DNA]</scope>
    <source>
        <strain evidence="2">12NC29</strain>
    </source>
</reference>
<dbReference type="AlphaFoldDB" id="A0A2N5T6V5"/>
<evidence type="ECO:0000313" key="3">
    <source>
        <dbReference type="Proteomes" id="UP000235388"/>
    </source>
</evidence>
<sequence length="156" mass="17403">MFPLVQPKTRQSCVPDRYSAPRISLQLPDSQNSSLGSPQDAQTPFQPHSFSLTRGTTCSLDYLRSLSPCPSFISWGTILIIFFCQLKSLICLIHHHHPLHHHHHPWSSVCCSASPCPFSFLLFSSKSPCLIVTQPGRACLSLSKLHRCTVSKALNH</sequence>